<reference evidence="2 3" key="1">
    <citation type="submission" date="2023-08" db="EMBL/GenBank/DDBJ databases">
        <title>Black Yeasts Isolated from many extreme environments.</title>
        <authorList>
            <person name="Coleine C."/>
            <person name="Stajich J.E."/>
            <person name="Selbmann L."/>
        </authorList>
    </citation>
    <scope>NUCLEOTIDE SEQUENCE [LARGE SCALE GENOMIC DNA]</scope>
    <source>
        <strain evidence="2 3">CCFEE 5792</strain>
    </source>
</reference>
<feature type="compositionally biased region" description="Basic and acidic residues" evidence="1">
    <location>
        <begin position="272"/>
        <end position="285"/>
    </location>
</feature>
<feature type="region of interest" description="Disordered" evidence="1">
    <location>
        <begin position="28"/>
        <end position="50"/>
    </location>
</feature>
<evidence type="ECO:0000313" key="2">
    <source>
        <dbReference type="EMBL" id="KAK5059753.1"/>
    </source>
</evidence>
<dbReference type="RefSeq" id="XP_064709574.1">
    <property type="nucleotide sequence ID" value="XM_064853175.1"/>
</dbReference>
<evidence type="ECO:0000256" key="1">
    <source>
        <dbReference type="SAM" id="MobiDB-lite"/>
    </source>
</evidence>
<sequence>MPGGKAKVPEYPRPVSPVSAEEYPICHNTIVYDEGDEDPDDSPEKRAAKRRRIESYAAAYLRGQPLFILSAQLKGPFDKGWKNPWRRKTKGEKNTETGRLQLEVPETTIKPQPQIAGTSPHANKVSHDILTPIYPTKQISKQHLPGKTTSTSNSVLPVKQTSSTAAAYIGTPESKIRQVEDWLRKNENSSQPGESLPQSSPSLLTRPTKKRSKKWESPVLEIEFPPVPDDIVGHVPLPPLQRPLAPGVDHPPAAEEHLEVPAHPDISTTPDSPHRLNDESMKDTQSDEPPDVLATATHRPILASNSGSRAEDAILALKRRSLHTIPPSSHLPAFEYRRATTKETIQGAGFTGAQEPSGEQTTQVKVPSNVDIQTASKSSEQAESLHTAIEGNSPGLIEHATAPSVKANSGPSTNRDIPSAQIPIQVTLESAPSNLSGPGALLEEPRRDIDCRPDQGTVDQVNGDVPDVPENNAPSQALGIPAPGLYNGIAPRDQFEQPVAMQSETTPKPASVWPSDTQQMIESITPIVFSTIKKPKKTTGIQNNTTPRTATKVRRTSKGKRTSFAPEGASSSSSMGSLKAIMKVAKSPKMDRDHLNCLKTTWEDEDDDENSVHSIHHVSEAIPNVPLTERATKNGTGTPRGILKSSSNPSALGLISGIHKTASSSFKQDAQRVRALGMIEDDIEIPQDDFDVDAVMDDLGSYLGTWDPEKEALALGKASE</sequence>
<dbReference type="Proteomes" id="UP001358417">
    <property type="component" value="Unassembled WGS sequence"/>
</dbReference>
<feature type="compositionally biased region" description="Polar residues" evidence="1">
    <location>
        <begin position="539"/>
        <end position="549"/>
    </location>
</feature>
<feature type="compositionally biased region" description="Basic residues" evidence="1">
    <location>
        <begin position="551"/>
        <end position="561"/>
    </location>
</feature>
<feature type="compositionally biased region" description="Basic and acidic residues" evidence="1">
    <location>
        <begin position="252"/>
        <end position="262"/>
    </location>
</feature>
<dbReference type="AlphaFoldDB" id="A0AAV9NML3"/>
<feature type="region of interest" description="Disordered" evidence="1">
    <location>
        <begin position="183"/>
        <end position="309"/>
    </location>
</feature>
<proteinExistence type="predicted"/>
<name>A0AAV9NML3_9EURO</name>
<keyword evidence="3" id="KW-1185">Reference proteome</keyword>
<evidence type="ECO:0008006" key="4">
    <source>
        <dbReference type="Google" id="ProtNLM"/>
    </source>
</evidence>
<evidence type="ECO:0000313" key="3">
    <source>
        <dbReference type="Proteomes" id="UP001358417"/>
    </source>
</evidence>
<feature type="region of interest" description="Disordered" evidence="1">
    <location>
        <begin position="536"/>
        <end position="576"/>
    </location>
</feature>
<accession>A0AAV9NML3</accession>
<dbReference type="GeneID" id="89977794"/>
<gene>
    <name evidence="2" type="ORF">LTR84_009636</name>
</gene>
<protein>
    <recommendedName>
        <fullName evidence="4">Protamine P1</fullName>
    </recommendedName>
</protein>
<feature type="compositionally biased region" description="Polar residues" evidence="1">
    <location>
        <begin position="137"/>
        <end position="158"/>
    </location>
</feature>
<dbReference type="EMBL" id="JAVRRD010000004">
    <property type="protein sequence ID" value="KAK5059753.1"/>
    <property type="molecule type" value="Genomic_DNA"/>
</dbReference>
<organism evidence="2 3">
    <name type="scientific">Exophiala bonariae</name>
    <dbReference type="NCBI Taxonomy" id="1690606"/>
    <lineage>
        <taxon>Eukaryota</taxon>
        <taxon>Fungi</taxon>
        <taxon>Dikarya</taxon>
        <taxon>Ascomycota</taxon>
        <taxon>Pezizomycotina</taxon>
        <taxon>Eurotiomycetes</taxon>
        <taxon>Chaetothyriomycetidae</taxon>
        <taxon>Chaetothyriales</taxon>
        <taxon>Herpotrichiellaceae</taxon>
        <taxon>Exophiala</taxon>
    </lineage>
</organism>
<feature type="compositionally biased region" description="Polar residues" evidence="1">
    <location>
        <begin position="188"/>
        <end position="205"/>
    </location>
</feature>
<feature type="compositionally biased region" description="Polar residues" evidence="1">
    <location>
        <begin position="109"/>
        <end position="121"/>
    </location>
</feature>
<comment type="caution">
    <text evidence="2">The sequence shown here is derived from an EMBL/GenBank/DDBJ whole genome shotgun (WGS) entry which is preliminary data.</text>
</comment>
<feature type="region of interest" description="Disordered" evidence="1">
    <location>
        <begin position="79"/>
        <end position="158"/>
    </location>
</feature>